<dbReference type="OrthoDB" id="4525776at2759"/>
<dbReference type="Proteomes" id="UP000184499">
    <property type="component" value="Unassembled WGS sequence"/>
</dbReference>
<keyword evidence="1" id="KW-0812">Transmembrane</keyword>
<feature type="transmembrane region" description="Helical" evidence="1">
    <location>
        <begin position="97"/>
        <end position="117"/>
    </location>
</feature>
<name>A0A1L9UDP8_ASPBC</name>
<proteinExistence type="predicted"/>
<feature type="transmembrane region" description="Helical" evidence="1">
    <location>
        <begin position="163"/>
        <end position="184"/>
    </location>
</feature>
<accession>A0A1L9UDP8</accession>
<sequence>MVSRPPLHWIWSMLWTGVTTLAILGSLVPATVRYRENTAEVHRILEIFRSRGQLFVETFPPLSYHLAAANRLWLLEWIVHGAHALFVWTLFYTTHPVRLGASIGTLSAVLLSAGLYFQRSAGHPHSYAQEGMNAVEGSRALGETIALSIVLWARARTGPLRRLNSAGVFECLLVICIFAVTFPFSETSLGGNYNLHYLPASLRRELRPAIGAYSPGISEMGGRSFPVHSLVPGAPISLYIPRAGFLWTDDLAWDINSHKFNRKAIQPSERQSSTVDAIEEHLAHVNDKDSRIIFSDEFNTIGPWFFDQVLAGEYDPSDPVVAARIWPGQLVYLRQFQTGEYVTVSMDGLTLSDLYDNNLDDEVRRLHISADAQASALSEWQILYDTHHDRGVRLWNKAANCYLATSYRTYPNMHARDSNDTVLEVLHLELEACCTYPPSRAASTFYVVDGVSKPSRPSTWLPPSTGRLALYETRLRAHGAFTIDLIRAMWNLFSFRRRHAHLQDMSLNLAGLHIGVPHPQDWRHTFQTIIAGGVLLHLGQLLRAQRTHTPARKRHLSHESGPMPQVQLWYLVAYLAKTAVGSDDLWDCHFALGLAWITIIDGLNLVLQS</sequence>
<evidence type="ECO:0000313" key="2">
    <source>
        <dbReference type="EMBL" id="OJJ69779.1"/>
    </source>
</evidence>
<organism evidence="2 3">
    <name type="scientific">Aspergillus brasiliensis (strain CBS 101740 / IMI 381727 / IBT 21946)</name>
    <dbReference type="NCBI Taxonomy" id="767769"/>
    <lineage>
        <taxon>Eukaryota</taxon>
        <taxon>Fungi</taxon>
        <taxon>Dikarya</taxon>
        <taxon>Ascomycota</taxon>
        <taxon>Pezizomycotina</taxon>
        <taxon>Eurotiomycetes</taxon>
        <taxon>Eurotiomycetidae</taxon>
        <taxon>Eurotiales</taxon>
        <taxon>Aspergillaceae</taxon>
        <taxon>Aspergillus</taxon>
        <taxon>Aspergillus subgen. Circumdati</taxon>
    </lineage>
</organism>
<protein>
    <submittedName>
        <fullName evidence="2">Uncharacterized protein</fullName>
    </submittedName>
</protein>
<keyword evidence="3" id="KW-1185">Reference proteome</keyword>
<feature type="transmembrane region" description="Helical" evidence="1">
    <location>
        <begin position="6"/>
        <end position="28"/>
    </location>
</feature>
<dbReference type="AlphaFoldDB" id="A0A1L9UDP8"/>
<keyword evidence="1" id="KW-0472">Membrane</keyword>
<evidence type="ECO:0000313" key="3">
    <source>
        <dbReference type="Proteomes" id="UP000184499"/>
    </source>
</evidence>
<dbReference type="VEuPathDB" id="FungiDB:ASPBRDRAFT_678148"/>
<reference evidence="3" key="1">
    <citation type="journal article" date="2017" name="Genome Biol.">
        <title>Comparative genomics reveals high biological diversity and specific adaptations in the industrially and medically important fungal genus Aspergillus.</title>
        <authorList>
            <person name="de Vries R.P."/>
            <person name="Riley R."/>
            <person name="Wiebenga A."/>
            <person name="Aguilar-Osorio G."/>
            <person name="Amillis S."/>
            <person name="Uchima C.A."/>
            <person name="Anderluh G."/>
            <person name="Asadollahi M."/>
            <person name="Askin M."/>
            <person name="Barry K."/>
            <person name="Battaglia E."/>
            <person name="Bayram O."/>
            <person name="Benocci T."/>
            <person name="Braus-Stromeyer S.A."/>
            <person name="Caldana C."/>
            <person name="Canovas D."/>
            <person name="Cerqueira G.C."/>
            <person name="Chen F."/>
            <person name="Chen W."/>
            <person name="Choi C."/>
            <person name="Clum A."/>
            <person name="Dos Santos R.A."/>
            <person name="Damasio A.R."/>
            <person name="Diallinas G."/>
            <person name="Emri T."/>
            <person name="Fekete E."/>
            <person name="Flipphi M."/>
            <person name="Freyberg S."/>
            <person name="Gallo A."/>
            <person name="Gournas C."/>
            <person name="Habgood R."/>
            <person name="Hainaut M."/>
            <person name="Harispe M.L."/>
            <person name="Henrissat B."/>
            <person name="Hilden K.S."/>
            <person name="Hope R."/>
            <person name="Hossain A."/>
            <person name="Karabika E."/>
            <person name="Karaffa L."/>
            <person name="Karanyi Z."/>
            <person name="Krasevec N."/>
            <person name="Kuo A."/>
            <person name="Kusch H."/>
            <person name="LaButti K."/>
            <person name="Lagendijk E.L."/>
            <person name="Lapidus A."/>
            <person name="Levasseur A."/>
            <person name="Lindquist E."/>
            <person name="Lipzen A."/>
            <person name="Logrieco A.F."/>
            <person name="MacCabe A."/>
            <person name="Maekelae M.R."/>
            <person name="Malavazi I."/>
            <person name="Melin P."/>
            <person name="Meyer V."/>
            <person name="Mielnichuk N."/>
            <person name="Miskei M."/>
            <person name="Molnar A.P."/>
            <person name="Mule G."/>
            <person name="Ngan C.Y."/>
            <person name="Orejas M."/>
            <person name="Orosz E."/>
            <person name="Ouedraogo J.P."/>
            <person name="Overkamp K.M."/>
            <person name="Park H.-S."/>
            <person name="Perrone G."/>
            <person name="Piumi F."/>
            <person name="Punt P.J."/>
            <person name="Ram A.F."/>
            <person name="Ramon A."/>
            <person name="Rauscher S."/>
            <person name="Record E."/>
            <person name="Riano-Pachon D.M."/>
            <person name="Robert V."/>
            <person name="Roehrig J."/>
            <person name="Ruller R."/>
            <person name="Salamov A."/>
            <person name="Salih N.S."/>
            <person name="Samson R.A."/>
            <person name="Sandor E."/>
            <person name="Sanguinetti M."/>
            <person name="Schuetze T."/>
            <person name="Sepcic K."/>
            <person name="Shelest E."/>
            <person name="Sherlock G."/>
            <person name="Sophianopoulou V."/>
            <person name="Squina F.M."/>
            <person name="Sun H."/>
            <person name="Susca A."/>
            <person name="Todd R.B."/>
            <person name="Tsang A."/>
            <person name="Unkles S.E."/>
            <person name="van de Wiele N."/>
            <person name="van Rossen-Uffink D."/>
            <person name="Oliveira J.V."/>
            <person name="Vesth T.C."/>
            <person name="Visser J."/>
            <person name="Yu J.-H."/>
            <person name="Zhou M."/>
            <person name="Andersen M.R."/>
            <person name="Archer D.B."/>
            <person name="Baker S.E."/>
            <person name="Benoit I."/>
            <person name="Brakhage A.A."/>
            <person name="Braus G.H."/>
            <person name="Fischer R."/>
            <person name="Frisvad J.C."/>
            <person name="Goldman G.H."/>
            <person name="Houbraken J."/>
            <person name="Oakley B."/>
            <person name="Pocsi I."/>
            <person name="Scazzocchio C."/>
            <person name="Seiboth B."/>
            <person name="vanKuyk P.A."/>
            <person name="Wortman J."/>
            <person name="Dyer P.S."/>
            <person name="Grigoriev I.V."/>
        </authorList>
    </citation>
    <scope>NUCLEOTIDE SEQUENCE [LARGE SCALE GENOMIC DNA]</scope>
    <source>
        <strain evidence="3">CBS 101740 / IMI 381727 / IBT 21946</strain>
    </source>
</reference>
<feature type="transmembrane region" description="Helical" evidence="1">
    <location>
        <begin position="72"/>
        <end position="91"/>
    </location>
</feature>
<evidence type="ECO:0000256" key="1">
    <source>
        <dbReference type="SAM" id="Phobius"/>
    </source>
</evidence>
<dbReference type="EMBL" id="KV878687">
    <property type="protein sequence ID" value="OJJ69779.1"/>
    <property type="molecule type" value="Genomic_DNA"/>
</dbReference>
<dbReference type="GeneID" id="93581445"/>
<dbReference type="RefSeq" id="XP_067477028.1">
    <property type="nucleotide sequence ID" value="XM_067628957.1"/>
</dbReference>
<gene>
    <name evidence="2" type="ORF">ASPBRDRAFT_678148</name>
</gene>
<keyword evidence="1" id="KW-1133">Transmembrane helix</keyword>